<gene>
    <name evidence="1" type="ORF">BQ8794_550017</name>
</gene>
<keyword evidence="2" id="KW-1185">Reference proteome</keyword>
<proteinExistence type="predicted"/>
<evidence type="ECO:0000313" key="1">
    <source>
        <dbReference type="EMBL" id="SIT58674.1"/>
    </source>
</evidence>
<evidence type="ECO:0000313" key="2">
    <source>
        <dbReference type="Proteomes" id="UP000188388"/>
    </source>
</evidence>
<reference evidence="2" key="1">
    <citation type="submission" date="2017-01" db="EMBL/GenBank/DDBJ databases">
        <authorList>
            <person name="Brunel B."/>
        </authorList>
    </citation>
    <scope>NUCLEOTIDE SEQUENCE [LARGE SCALE GENOMIC DNA]</scope>
</reference>
<dbReference type="RefSeq" id="WP_077381738.1">
    <property type="nucleotide sequence ID" value="NZ_FTPD01000051.1"/>
</dbReference>
<dbReference type="EMBL" id="FTPD01000051">
    <property type="protein sequence ID" value="SIT58674.1"/>
    <property type="molecule type" value="Genomic_DNA"/>
</dbReference>
<dbReference type="AlphaFoldDB" id="A0A1R3VFL7"/>
<name>A0A1R3VFL7_9HYPH</name>
<protein>
    <submittedName>
        <fullName evidence="1">Uncharacterized protein</fullName>
    </submittedName>
</protein>
<organism evidence="1 2">
    <name type="scientific">Mesorhizobium prunaredense</name>
    <dbReference type="NCBI Taxonomy" id="1631249"/>
    <lineage>
        <taxon>Bacteria</taxon>
        <taxon>Pseudomonadati</taxon>
        <taxon>Pseudomonadota</taxon>
        <taxon>Alphaproteobacteria</taxon>
        <taxon>Hyphomicrobiales</taxon>
        <taxon>Phyllobacteriaceae</taxon>
        <taxon>Mesorhizobium</taxon>
    </lineage>
</organism>
<sequence length="85" mass="9447">MAVVAHDYLDQLLECPYCLTIRLRIPADATPDTSIACDDCGKYLGSWDEMQTDFEQQGGGNGIFKLDKGRIERINASHCSAFSRC</sequence>
<accession>A0A1R3VFL7</accession>
<dbReference type="Proteomes" id="UP000188388">
    <property type="component" value="Unassembled WGS sequence"/>
</dbReference>
<dbReference type="STRING" id="1631249.BQ8794_550017"/>